<evidence type="ECO:0000256" key="1">
    <source>
        <dbReference type="SAM" id="MobiDB-lite"/>
    </source>
</evidence>
<sequence length="284" mass="32306">MYCAGLWSGSLFEDILWVTDIQDYQNRAARPKNPDPNGVKWWPSPTWSWASVQDPVKFLGTTYDIKPSVKPVAEFIEIECRNSDGEAFMRPDESTCFLTLRGKTAHAQLQKTLGRPSHVLFTVQVGNTGRGSAIAYNRRTDDLANLDAIVDTRIVFMDYDPWPQHFCAEFRFNEVHATPDEDFSASEATDNDSEDNDFGSPVDGAEIDVELMEIADLTYKRDITIHKKDRHQAILMILKGKGGDDDNRYERLGLLKVSYYTDEKFVTAFQEATLKRSMKNCVII</sequence>
<dbReference type="OrthoDB" id="8300194at2759"/>
<accession>A0A0F9XHF7</accession>
<dbReference type="AlphaFoldDB" id="A0A0F9XHF7"/>
<protein>
    <submittedName>
        <fullName evidence="2">Uncharacterized protein</fullName>
    </submittedName>
</protein>
<comment type="caution">
    <text evidence="2">The sequence shown here is derived from an EMBL/GenBank/DDBJ whole genome shotgun (WGS) entry which is preliminary data.</text>
</comment>
<proteinExistence type="predicted"/>
<organism evidence="2 3">
    <name type="scientific">Trichoderma harzianum</name>
    <name type="common">Hypocrea lixii</name>
    <dbReference type="NCBI Taxonomy" id="5544"/>
    <lineage>
        <taxon>Eukaryota</taxon>
        <taxon>Fungi</taxon>
        <taxon>Dikarya</taxon>
        <taxon>Ascomycota</taxon>
        <taxon>Pezizomycotina</taxon>
        <taxon>Sordariomycetes</taxon>
        <taxon>Hypocreomycetidae</taxon>
        <taxon>Hypocreales</taxon>
        <taxon>Hypocreaceae</taxon>
        <taxon>Trichoderma</taxon>
    </lineage>
</organism>
<reference evidence="3" key="1">
    <citation type="journal article" date="2015" name="Genome Announc.">
        <title>Draft whole-genome sequence of the biocontrol agent Trichoderma harzianum T6776.</title>
        <authorList>
            <person name="Baroncelli R."/>
            <person name="Piaggeschi G."/>
            <person name="Fiorini L."/>
            <person name="Bertolini E."/>
            <person name="Zapparata A."/>
            <person name="Pe M.E."/>
            <person name="Sarrocco S."/>
            <person name="Vannacci G."/>
        </authorList>
    </citation>
    <scope>NUCLEOTIDE SEQUENCE [LARGE SCALE GENOMIC DNA]</scope>
    <source>
        <strain evidence="3">T6776</strain>
    </source>
</reference>
<feature type="region of interest" description="Disordered" evidence="1">
    <location>
        <begin position="182"/>
        <end position="201"/>
    </location>
</feature>
<evidence type="ECO:0000313" key="2">
    <source>
        <dbReference type="EMBL" id="KKP04451.1"/>
    </source>
</evidence>
<name>A0A0F9XHF7_TRIHA</name>
<gene>
    <name evidence="2" type="ORF">THAR02_03458</name>
</gene>
<evidence type="ECO:0000313" key="3">
    <source>
        <dbReference type="Proteomes" id="UP000034112"/>
    </source>
</evidence>
<dbReference type="EMBL" id="JOKZ01000077">
    <property type="protein sequence ID" value="KKP04451.1"/>
    <property type="molecule type" value="Genomic_DNA"/>
</dbReference>
<dbReference type="Proteomes" id="UP000034112">
    <property type="component" value="Unassembled WGS sequence"/>
</dbReference>
<feature type="compositionally biased region" description="Acidic residues" evidence="1">
    <location>
        <begin position="182"/>
        <end position="197"/>
    </location>
</feature>